<dbReference type="Pfam" id="PF06985">
    <property type="entry name" value="HET"/>
    <property type="match status" value="1"/>
</dbReference>
<evidence type="ECO:0000259" key="1">
    <source>
        <dbReference type="Pfam" id="PF06985"/>
    </source>
</evidence>
<dbReference type="PANTHER" id="PTHR10622">
    <property type="entry name" value="HET DOMAIN-CONTAINING PROTEIN"/>
    <property type="match status" value="1"/>
</dbReference>
<proteinExistence type="predicted"/>
<dbReference type="PANTHER" id="PTHR10622:SF10">
    <property type="entry name" value="HET DOMAIN-CONTAINING PROTEIN"/>
    <property type="match status" value="1"/>
</dbReference>
<keyword evidence="4" id="KW-1185">Reference proteome</keyword>
<comment type="caution">
    <text evidence="3">The sequence shown here is derived from an EMBL/GenBank/DDBJ whole genome shotgun (WGS) entry which is preliminary data.</text>
</comment>
<sequence length="585" mass="65809">MRLLHAETKKLVEFHGDALPRYAILSHTWEVNELTHRDITGPGASKDLAANKKIHGCCRQALANRLEYVWIDTICIDKSSSAELSEAINTMFAWYQSASICYAYLSDVDSDYNTPMTELGKTDSDLRRSKWFTRGWTLQELIAPKTVVFFNAQWQPIAHKRFSSVDARETRFHRLLEETTRVPFDVLRGKMKPSQASVASRMTWAAGRQTTRVEDRAYCLMGIFGVNMAMLYGEGERAFTRLQEEIIRTSDDESIFAWGLGRSVSDSRVRAVPLHSPAAAPLAVRQTRLMAASPADFEGCENVRVLPSSQQLEHLRRHSTHYSLTNKGLLVERPLLVLPRPFNTVLVPLNCCVSDNSSQIVALPLRGEPSEGTQLQVDPSSRPVLVDSKFFESQTSHHTRLYIDTSIREFSLVLPQISVKVHSRHSASPDSDFHLAEVHPSWFVLDRMSNSRTNFFIRGFSGMVDGQHHNMHALVRLKCPNNQSYLLHFVHALRPVPEGQESTWAAGVMSMGQEDSAVKHIFKTADAGGFPPESASGPKAAWPSVSIDGYLRLDLAAVSERHGRFRDWQKQWTLTIHCGEPSGVE</sequence>
<dbReference type="Pfam" id="PF26640">
    <property type="entry name" value="DUF8212"/>
    <property type="match status" value="1"/>
</dbReference>
<feature type="domain" description="DUF8212" evidence="2">
    <location>
        <begin position="237"/>
        <end position="340"/>
    </location>
</feature>
<evidence type="ECO:0000259" key="2">
    <source>
        <dbReference type="Pfam" id="PF26640"/>
    </source>
</evidence>
<name>A0AAV9GC76_9PEZI</name>
<dbReference type="InterPro" id="IPR058525">
    <property type="entry name" value="DUF8212"/>
</dbReference>
<feature type="domain" description="Heterokaryon incompatibility" evidence="1">
    <location>
        <begin position="22"/>
        <end position="118"/>
    </location>
</feature>
<reference evidence="3" key="1">
    <citation type="journal article" date="2023" name="Mol. Phylogenet. Evol.">
        <title>Genome-scale phylogeny and comparative genomics of the fungal order Sordariales.</title>
        <authorList>
            <person name="Hensen N."/>
            <person name="Bonometti L."/>
            <person name="Westerberg I."/>
            <person name="Brannstrom I.O."/>
            <person name="Guillou S."/>
            <person name="Cros-Aarteil S."/>
            <person name="Calhoun S."/>
            <person name="Haridas S."/>
            <person name="Kuo A."/>
            <person name="Mondo S."/>
            <person name="Pangilinan J."/>
            <person name="Riley R."/>
            <person name="LaButti K."/>
            <person name="Andreopoulos B."/>
            <person name="Lipzen A."/>
            <person name="Chen C."/>
            <person name="Yan M."/>
            <person name="Daum C."/>
            <person name="Ng V."/>
            <person name="Clum A."/>
            <person name="Steindorff A."/>
            <person name="Ohm R.A."/>
            <person name="Martin F."/>
            <person name="Silar P."/>
            <person name="Natvig D.O."/>
            <person name="Lalanne C."/>
            <person name="Gautier V."/>
            <person name="Ament-Velasquez S.L."/>
            <person name="Kruys A."/>
            <person name="Hutchinson M.I."/>
            <person name="Powell A.J."/>
            <person name="Barry K."/>
            <person name="Miller A.N."/>
            <person name="Grigoriev I.V."/>
            <person name="Debuchy R."/>
            <person name="Gladieux P."/>
            <person name="Hiltunen Thoren M."/>
            <person name="Johannesson H."/>
        </authorList>
    </citation>
    <scope>NUCLEOTIDE SEQUENCE</scope>
    <source>
        <strain evidence="3">PSN243</strain>
    </source>
</reference>
<dbReference type="AlphaFoldDB" id="A0AAV9GC76"/>
<gene>
    <name evidence="3" type="ORF">QBC34DRAFT_412664</name>
</gene>
<evidence type="ECO:0000313" key="3">
    <source>
        <dbReference type="EMBL" id="KAK4445787.1"/>
    </source>
</evidence>
<protein>
    <submittedName>
        <fullName evidence="3">Heterokaryon incompatibility protein-domain-containing protein</fullName>
    </submittedName>
</protein>
<dbReference type="Proteomes" id="UP001321760">
    <property type="component" value="Unassembled WGS sequence"/>
</dbReference>
<reference evidence="3" key="2">
    <citation type="submission" date="2023-05" db="EMBL/GenBank/DDBJ databases">
        <authorList>
            <consortium name="Lawrence Berkeley National Laboratory"/>
            <person name="Steindorff A."/>
            <person name="Hensen N."/>
            <person name="Bonometti L."/>
            <person name="Westerberg I."/>
            <person name="Brannstrom I.O."/>
            <person name="Guillou S."/>
            <person name="Cros-Aarteil S."/>
            <person name="Calhoun S."/>
            <person name="Haridas S."/>
            <person name="Kuo A."/>
            <person name="Mondo S."/>
            <person name="Pangilinan J."/>
            <person name="Riley R."/>
            <person name="Labutti K."/>
            <person name="Andreopoulos B."/>
            <person name="Lipzen A."/>
            <person name="Chen C."/>
            <person name="Yanf M."/>
            <person name="Daum C."/>
            <person name="Ng V."/>
            <person name="Clum A."/>
            <person name="Ohm R."/>
            <person name="Martin F."/>
            <person name="Silar P."/>
            <person name="Natvig D."/>
            <person name="Lalanne C."/>
            <person name="Gautier V."/>
            <person name="Ament-Velasquez S.L."/>
            <person name="Kruys A."/>
            <person name="Hutchinson M.I."/>
            <person name="Powell A.J."/>
            <person name="Barry K."/>
            <person name="Miller A.N."/>
            <person name="Grigoriev I.V."/>
            <person name="Debuchy R."/>
            <person name="Gladieux P."/>
            <person name="Thoren M.H."/>
            <person name="Johannesson H."/>
        </authorList>
    </citation>
    <scope>NUCLEOTIDE SEQUENCE</scope>
    <source>
        <strain evidence="3">PSN243</strain>
    </source>
</reference>
<accession>A0AAV9GC76</accession>
<dbReference type="EMBL" id="MU865962">
    <property type="protein sequence ID" value="KAK4445787.1"/>
    <property type="molecule type" value="Genomic_DNA"/>
</dbReference>
<evidence type="ECO:0000313" key="4">
    <source>
        <dbReference type="Proteomes" id="UP001321760"/>
    </source>
</evidence>
<organism evidence="3 4">
    <name type="scientific">Podospora aff. communis PSN243</name>
    <dbReference type="NCBI Taxonomy" id="3040156"/>
    <lineage>
        <taxon>Eukaryota</taxon>
        <taxon>Fungi</taxon>
        <taxon>Dikarya</taxon>
        <taxon>Ascomycota</taxon>
        <taxon>Pezizomycotina</taxon>
        <taxon>Sordariomycetes</taxon>
        <taxon>Sordariomycetidae</taxon>
        <taxon>Sordariales</taxon>
        <taxon>Podosporaceae</taxon>
        <taxon>Podospora</taxon>
    </lineage>
</organism>
<dbReference type="InterPro" id="IPR010730">
    <property type="entry name" value="HET"/>
</dbReference>